<reference evidence="2 3" key="1">
    <citation type="submission" date="2024-11" db="EMBL/GenBank/DDBJ databases">
        <title>Chromosome-level genome assembly of the freshwater bivalve Anodonta woodiana.</title>
        <authorList>
            <person name="Chen X."/>
        </authorList>
    </citation>
    <scope>NUCLEOTIDE SEQUENCE [LARGE SCALE GENOMIC DNA]</scope>
    <source>
        <strain evidence="2">MN2024</strain>
        <tissue evidence="2">Gills</tissue>
    </source>
</reference>
<protein>
    <submittedName>
        <fullName evidence="2">Uncharacterized protein</fullName>
    </submittedName>
</protein>
<evidence type="ECO:0000313" key="3">
    <source>
        <dbReference type="Proteomes" id="UP001634394"/>
    </source>
</evidence>
<evidence type="ECO:0000256" key="1">
    <source>
        <dbReference type="SAM" id="Phobius"/>
    </source>
</evidence>
<dbReference type="EMBL" id="JBJQND010000002">
    <property type="protein sequence ID" value="KAL3884784.1"/>
    <property type="molecule type" value="Genomic_DNA"/>
</dbReference>
<sequence length="261" mass="29161">YTKDNATVLIKNVPTDGRNSLEIYFTGLTKQLHNIHMIIIVPKANNTCFIQVSKNYSGRIKDININNGSLSFLLVDVNFIDSGNCTVFEGDLEKGKQNILVTRLVLNGQVSKSMILPFLCNNTNTSSIKIGKSHAFDQVDYIIYDVASKNCTYTKVTLDYKVRNFNCVLNGTSFNLILEELTWTDKGIYTAWDDQGLLLDALFLGIADSNISTPRGTFSTDCSCHREQNGKLIWLLVSAAINVLLLACLAIIAVRKLRHRK</sequence>
<organism evidence="2 3">
    <name type="scientific">Sinanodonta woodiana</name>
    <name type="common">Chinese pond mussel</name>
    <name type="synonym">Anodonta woodiana</name>
    <dbReference type="NCBI Taxonomy" id="1069815"/>
    <lineage>
        <taxon>Eukaryota</taxon>
        <taxon>Metazoa</taxon>
        <taxon>Spiralia</taxon>
        <taxon>Lophotrochozoa</taxon>
        <taxon>Mollusca</taxon>
        <taxon>Bivalvia</taxon>
        <taxon>Autobranchia</taxon>
        <taxon>Heteroconchia</taxon>
        <taxon>Palaeoheterodonta</taxon>
        <taxon>Unionida</taxon>
        <taxon>Unionoidea</taxon>
        <taxon>Unionidae</taxon>
        <taxon>Unioninae</taxon>
        <taxon>Sinanodonta</taxon>
    </lineage>
</organism>
<feature type="transmembrane region" description="Helical" evidence="1">
    <location>
        <begin position="232"/>
        <end position="254"/>
    </location>
</feature>
<accession>A0ABD3XET7</accession>
<keyword evidence="3" id="KW-1185">Reference proteome</keyword>
<dbReference type="AlphaFoldDB" id="A0ABD3XET7"/>
<gene>
    <name evidence="2" type="ORF">ACJMK2_024885</name>
</gene>
<evidence type="ECO:0000313" key="2">
    <source>
        <dbReference type="EMBL" id="KAL3884784.1"/>
    </source>
</evidence>
<keyword evidence="1" id="KW-0812">Transmembrane</keyword>
<keyword evidence="1" id="KW-1133">Transmembrane helix</keyword>
<keyword evidence="1" id="KW-0472">Membrane</keyword>
<comment type="caution">
    <text evidence="2">The sequence shown here is derived from an EMBL/GenBank/DDBJ whole genome shotgun (WGS) entry which is preliminary data.</text>
</comment>
<dbReference type="Proteomes" id="UP001634394">
    <property type="component" value="Unassembled WGS sequence"/>
</dbReference>
<feature type="non-terminal residue" evidence="2">
    <location>
        <position position="1"/>
    </location>
</feature>
<name>A0ABD3XET7_SINWO</name>
<proteinExistence type="predicted"/>
<feature type="non-terminal residue" evidence="2">
    <location>
        <position position="261"/>
    </location>
</feature>